<evidence type="ECO:0000256" key="1">
    <source>
        <dbReference type="SAM" id="Phobius"/>
    </source>
</evidence>
<accession>A0A3B1AYX4</accession>
<dbReference type="GO" id="GO:0009055">
    <property type="term" value="F:electron transfer activity"/>
    <property type="evidence" value="ECO:0007669"/>
    <property type="project" value="InterPro"/>
</dbReference>
<gene>
    <name evidence="2" type="ORF">MNBD_GAMMA26-875</name>
</gene>
<evidence type="ECO:0000313" key="2">
    <source>
        <dbReference type="EMBL" id="VAX11289.1"/>
    </source>
</evidence>
<dbReference type="InterPro" id="IPR027387">
    <property type="entry name" value="Cytb/b6-like_sf"/>
</dbReference>
<keyword evidence="1" id="KW-0812">Transmembrane</keyword>
<dbReference type="SUPFAM" id="SSF81648">
    <property type="entry name" value="a domain/subunit of cytochrome bc1 complex (Ubiquinol-cytochrome c reductase)"/>
    <property type="match status" value="1"/>
</dbReference>
<dbReference type="EMBL" id="UOFX01000083">
    <property type="protein sequence ID" value="VAX11289.1"/>
    <property type="molecule type" value="Genomic_DNA"/>
</dbReference>
<feature type="transmembrane region" description="Helical" evidence="1">
    <location>
        <begin position="33"/>
        <end position="51"/>
    </location>
</feature>
<name>A0A3B1AYX4_9ZZZZ</name>
<keyword evidence="1" id="KW-0472">Membrane</keyword>
<reference evidence="2" key="1">
    <citation type="submission" date="2018-06" db="EMBL/GenBank/DDBJ databases">
        <authorList>
            <person name="Zhirakovskaya E."/>
        </authorList>
    </citation>
    <scope>NUCLEOTIDE SEQUENCE</scope>
</reference>
<dbReference type="GO" id="GO:0016020">
    <property type="term" value="C:membrane"/>
    <property type="evidence" value="ECO:0007669"/>
    <property type="project" value="InterPro"/>
</dbReference>
<feature type="transmembrane region" description="Helical" evidence="1">
    <location>
        <begin position="93"/>
        <end position="116"/>
    </location>
</feature>
<organism evidence="2">
    <name type="scientific">hydrothermal vent metagenome</name>
    <dbReference type="NCBI Taxonomy" id="652676"/>
    <lineage>
        <taxon>unclassified sequences</taxon>
        <taxon>metagenomes</taxon>
        <taxon>ecological metagenomes</taxon>
    </lineage>
</organism>
<proteinExistence type="predicted"/>
<dbReference type="AlphaFoldDB" id="A0A3B1AYX4"/>
<feature type="transmembrane region" description="Helical" evidence="1">
    <location>
        <begin position="128"/>
        <end position="151"/>
    </location>
</feature>
<dbReference type="Gene3D" id="1.20.810.10">
    <property type="entry name" value="Cytochrome Bc1 Complex, Chain C"/>
    <property type="match status" value="1"/>
</dbReference>
<protein>
    <submittedName>
        <fullName evidence="2">Uncharacterized protein</fullName>
    </submittedName>
</protein>
<keyword evidence="1" id="KW-1133">Transmembrane helix</keyword>
<sequence length="226" mass="26251">MTAKDREILHDPKYDPPYPQSFHTFWPKHAIKATLFVILLWSVPFVLAYLYQVPVDPVMPPMPDDGMNIPAPEWYLFLLFRPFWHLVGDDVKWMSLGTFWLPLLVVTFLFSVPFIFKKQKEAGSKMGLWKKAFLALILWCLWAGTFTGVTISGRHAKTFGCNSCHNPMMGVRQALPPADMAEFYNVERARQIQVGRFRIGDATRVGSSYKDANWQLRHFYEPTMTW</sequence>
<dbReference type="InterPro" id="IPR036150">
    <property type="entry name" value="Cyt_b/b6_C_sf"/>
</dbReference>
<dbReference type="GO" id="GO:0016491">
    <property type="term" value="F:oxidoreductase activity"/>
    <property type="evidence" value="ECO:0007669"/>
    <property type="project" value="InterPro"/>
</dbReference>